<dbReference type="Pfam" id="PF08245">
    <property type="entry name" value="Mur_ligase_M"/>
    <property type="match status" value="1"/>
</dbReference>
<feature type="binding site" evidence="9">
    <location>
        <begin position="110"/>
        <end position="116"/>
    </location>
    <ligand>
        <name>ATP</name>
        <dbReference type="ChEBI" id="CHEBI:30616"/>
    </ligand>
</feature>
<protein>
    <recommendedName>
        <fullName evidence="9 10">UDP-N-acetylmuramoylalanine--D-glutamate ligase</fullName>
        <ecNumber evidence="9 10">6.3.2.9</ecNumber>
    </recommendedName>
    <alternativeName>
        <fullName evidence="9">D-glutamic acid-adding enzyme</fullName>
    </alternativeName>
    <alternativeName>
        <fullName evidence="9">UDP-N-acetylmuramoyl-L-alanyl-D-glutamate synthetase</fullName>
    </alternativeName>
</protein>
<comment type="catalytic activity">
    <reaction evidence="9 10">
        <text>UDP-N-acetyl-alpha-D-muramoyl-L-alanine + D-glutamate + ATP = UDP-N-acetyl-alpha-D-muramoyl-L-alanyl-D-glutamate + ADP + phosphate + H(+)</text>
        <dbReference type="Rhea" id="RHEA:16429"/>
        <dbReference type="ChEBI" id="CHEBI:15378"/>
        <dbReference type="ChEBI" id="CHEBI:29986"/>
        <dbReference type="ChEBI" id="CHEBI:30616"/>
        <dbReference type="ChEBI" id="CHEBI:43474"/>
        <dbReference type="ChEBI" id="CHEBI:83898"/>
        <dbReference type="ChEBI" id="CHEBI:83900"/>
        <dbReference type="ChEBI" id="CHEBI:456216"/>
        <dbReference type="EC" id="6.3.2.9"/>
    </reaction>
</comment>
<dbReference type="GO" id="GO:0004326">
    <property type="term" value="F:tetrahydrofolylpolyglutamate synthase activity"/>
    <property type="evidence" value="ECO:0007669"/>
    <property type="project" value="InterPro"/>
</dbReference>
<evidence type="ECO:0000313" key="13">
    <source>
        <dbReference type="EMBL" id="OGL83261.1"/>
    </source>
</evidence>
<keyword evidence="9 10" id="KW-0133">Cell shape</keyword>
<keyword evidence="9 10" id="KW-0961">Cell wall biogenesis/degradation</keyword>
<dbReference type="EMBL" id="MGEL01000032">
    <property type="protein sequence ID" value="OGL83261.1"/>
    <property type="molecule type" value="Genomic_DNA"/>
</dbReference>
<dbReference type="InterPro" id="IPR005762">
    <property type="entry name" value="MurD"/>
</dbReference>
<dbReference type="Gene3D" id="3.40.50.720">
    <property type="entry name" value="NAD(P)-binding Rossmann-like Domain"/>
    <property type="match status" value="1"/>
</dbReference>
<comment type="subcellular location">
    <subcellularLocation>
        <location evidence="1 9 10">Cytoplasm</location>
    </subcellularLocation>
</comment>
<keyword evidence="6 9" id="KW-0547">Nucleotide-binding</keyword>
<evidence type="ECO:0000256" key="4">
    <source>
        <dbReference type="ARBA" id="ARBA00022598"/>
    </source>
</evidence>
<evidence type="ECO:0000256" key="2">
    <source>
        <dbReference type="ARBA" id="ARBA00004752"/>
    </source>
</evidence>
<dbReference type="AlphaFoldDB" id="A0A1F7UYB9"/>
<gene>
    <name evidence="9" type="primary">murD</name>
    <name evidence="13" type="ORF">A3B32_03730</name>
</gene>
<evidence type="ECO:0000256" key="1">
    <source>
        <dbReference type="ARBA" id="ARBA00004496"/>
    </source>
</evidence>
<evidence type="ECO:0000256" key="7">
    <source>
        <dbReference type="ARBA" id="ARBA00022840"/>
    </source>
</evidence>
<sequence length="447" mass="49762">MLESFRNKSVLLVGFEKTNRAFYERLKTVEGVQIGIADKNAAAKLPSGVAAHLGDDYLANMQDYDVIVRSPGVRYWPELLAMQERVTTATQLFFEHVRASSKARVVGVTGTKGKSTTSTLVHLMLKDAGFHSLLVGNIGAQDWDRADRITDDSIIVYEMSSYMLCDFTERPDIAVMLNAHTSHIDWHGTFEAYVNAKGQITAFQTPEDTLIFNATDPALTQIANRTLARAVPFKHMQTMHHDGDWFYDGSRELFETKDVRIPGRHNRDNVLAVLAVAKTLGVDVEHVHHIVKTFVGLPHRLEFVGTFRKIDFYDDAIASNPDSTMAALHTFAGRIGSLILGGKDSGFDFGPLAHLIAYLKIPVIVSMPGARHTINGTLEHAGYAGKIVEVDSMREAVDACFRETAPETIALLSTATQSYDLFKNFEEQGDAFQRFVREIGNKKNRRL</sequence>
<evidence type="ECO:0000256" key="10">
    <source>
        <dbReference type="RuleBase" id="RU003664"/>
    </source>
</evidence>
<dbReference type="Gene3D" id="3.40.1190.10">
    <property type="entry name" value="Mur-like, catalytic domain"/>
    <property type="match status" value="1"/>
</dbReference>
<name>A0A1F7UYB9_9BACT</name>
<dbReference type="SUPFAM" id="SSF53244">
    <property type="entry name" value="MurD-like peptide ligases, peptide-binding domain"/>
    <property type="match status" value="1"/>
</dbReference>
<keyword evidence="4 9" id="KW-0436">Ligase</keyword>
<keyword evidence="8 9" id="KW-0131">Cell cycle</keyword>
<dbReference type="Pfam" id="PF02875">
    <property type="entry name" value="Mur_ligase_C"/>
    <property type="match status" value="1"/>
</dbReference>
<organism evidence="13 14">
    <name type="scientific">Candidatus Uhrbacteria bacterium RIFCSPLOWO2_01_FULL_53_9</name>
    <dbReference type="NCBI Taxonomy" id="1802403"/>
    <lineage>
        <taxon>Bacteria</taxon>
        <taxon>Candidatus Uhriibacteriota</taxon>
    </lineage>
</organism>
<dbReference type="Proteomes" id="UP000176932">
    <property type="component" value="Unassembled WGS sequence"/>
</dbReference>
<dbReference type="InterPro" id="IPR013221">
    <property type="entry name" value="Mur_ligase_cen"/>
</dbReference>
<dbReference type="PANTHER" id="PTHR43692:SF1">
    <property type="entry name" value="UDP-N-ACETYLMURAMOYLALANINE--D-GLUTAMATE LIGASE"/>
    <property type="match status" value="1"/>
</dbReference>
<keyword evidence="9 10" id="KW-0573">Peptidoglycan synthesis</keyword>
<dbReference type="PANTHER" id="PTHR43692">
    <property type="entry name" value="UDP-N-ACETYLMURAMOYLALANINE--D-GLUTAMATE LIGASE"/>
    <property type="match status" value="1"/>
</dbReference>
<evidence type="ECO:0000313" key="14">
    <source>
        <dbReference type="Proteomes" id="UP000176932"/>
    </source>
</evidence>
<dbReference type="GO" id="GO:0008764">
    <property type="term" value="F:UDP-N-acetylmuramoylalanine-D-glutamate ligase activity"/>
    <property type="evidence" value="ECO:0007669"/>
    <property type="project" value="UniProtKB-UniRule"/>
</dbReference>
<dbReference type="InterPro" id="IPR004101">
    <property type="entry name" value="Mur_ligase_C"/>
</dbReference>
<reference evidence="13 14" key="1">
    <citation type="journal article" date="2016" name="Nat. Commun.">
        <title>Thousands of microbial genomes shed light on interconnected biogeochemical processes in an aquifer system.</title>
        <authorList>
            <person name="Anantharaman K."/>
            <person name="Brown C.T."/>
            <person name="Hug L.A."/>
            <person name="Sharon I."/>
            <person name="Castelle C.J."/>
            <person name="Probst A.J."/>
            <person name="Thomas B.C."/>
            <person name="Singh A."/>
            <person name="Wilkins M.J."/>
            <person name="Karaoz U."/>
            <person name="Brodie E.L."/>
            <person name="Williams K.H."/>
            <person name="Hubbard S.S."/>
            <person name="Banfield J.F."/>
        </authorList>
    </citation>
    <scope>NUCLEOTIDE SEQUENCE [LARGE SCALE GENOMIC DNA]</scope>
</reference>
<dbReference type="GO" id="GO:0051301">
    <property type="term" value="P:cell division"/>
    <property type="evidence" value="ECO:0007669"/>
    <property type="project" value="UniProtKB-KW"/>
</dbReference>
<dbReference type="UniPathway" id="UPA00219"/>
<dbReference type="GO" id="GO:0005524">
    <property type="term" value="F:ATP binding"/>
    <property type="evidence" value="ECO:0007669"/>
    <property type="project" value="UniProtKB-UniRule"/>
</dbReference>
<comment type="function">
    <text evidence="9 10">Cell wall formation. Catalyzes the addition of glutamate to the nucleotide precursor UDP-N-acetylmuramoyl-L-alanine (UMA).</text>
</comment>
<evidence type="ECO:0000259" key="12">
    <source>
        <dbReference type="Pfam" id="PF08245"/>
    </source>
</evidence>
<accession>A0A1F7UYB9</accession>
<dbReference type="InterPro" id="IPR036565">
    <property type="entry name" value="Mur-like_cat_sf"/>
</dbReference>
<comment type="caution">
    <text evidence="13">The sequence shown here is derived from an EMBL/GenBank/DDBJ whole genome shotgun (WGS) entry which is preliminary data.</text>
</comment>
<keyword evidence="7 9" id="KW-0067">ATP-binding</keyword>
<dbReference type="PROSITE" id="PS01011">
    <property type="entry name" value="FOLYLPOLYGLU_SYNT_1"/>
    <property type="match status" value="1"/>
</dbReference>
<dbReference type="GO" id="GO:0071555">
    <property type="term" value="P:cell wall organization"/>
    <property type="evidence" value="ECO:0007669"/>
    <property type="project" value="UniProtKB-KW"/>
</dbReference>
<proteinExistence type="inferred from homology"/>
<keyword evidence="3 9" id="KW-0963">Cytoplasm</keyword>
<dbReference type="GO" id="GO:0009252">
    <property type="term" value="P:peptidoglycan biosynthetic process"/>
    <property type="evidence" value="ECO:0007669"/>
    <property type="project" value="UniProtKB-UniRule"/>
</dbReference>
<evidence type="ECO:0000256" key="9">
    <source>
        <dbReference type="HAMAP-Rule" id="MF_00639"/>
    </source>
</evidence>
<evidence type="ECO:0000256" key="8">
    <source>
        <dbReference type="ARBA" id="ARBA00023306"/>
    </source>
</evidence>
<dbReference type="InterPro" id="IPR036615">
    <property type="entry name" value="Mur_ligase_C_dom_sf"/>
</dbReference>
<dbReference type="Gene3D" id="3.90.190.20">
    <property type="entry name" value="Mur ligase, C-terminal domain"/>
    <property type="match status" value="1"/>
</dbReference>
<evidence type="ECO:0000256" key="3">
    <source>
        <dbReference type="ARBA" id="ARBA00022490"/>
    </source>
</evidence>
<comment type="similarity">
    <text evidence="9">Belongs to the MurCDEF family.</text>
</comment>
<feature type="domain" description="Mur ligase C-terminal" evidence="11">
    <location>
        <begin position="299"/>
        <end position="412"/>
    </location>
</feature>
<dbReference type="GO" id="GO:0008360">
    <property type="term" value="P:regulation of cell shape"/>
    <property type="evidence" value="ECO:0007669"/>
    <property type="project" value="UniProtKB-KW"/>
</dbReference>
<keyword evidence="5 9" id="KW-0132">Cell division</keyword>
<dbReference type="HAMAP" id="MF_00639">
    <property type="entry name" value="MurD"/>
    <property type="match status" value="1"/>
</dbReference>
<evidence type="ECO:0000256" key="6">
    <source>
        <dbReference type="ARBA" id="ARBA00022741"/>
    </source>
</evidence>
<evidence type="ECO:0000256" key="5">
    <source>
        <dbReference type="ARBA" id="ARBA00022618"/>
    </source>
</evidence>
<dbReference type="EC" id="6.3.2.9" evidence="9 10"/>
<dbReference type="GO" id="GO:0005737">
    <property type="term" value="C:cytoplasm"/>
    <property type="evidence" value="ECO:0007669"/>
    <property type="project" value="UniProtKB-SubCell"/>
</dbReference>
<dbReference type="NCBIfam" id="TIGR01087">
    <property type="entry name" value="murD"/>
    <property type="match status" value="1"/>
</dbReference>
<dbReference type="InterPro" id="IPR018109">
    <property type="entry name" value="Folylpolyglutamate_synth_CS"/>
</dbReference>
<dbReference type="SUPFAM" id="SSF53623">
    <property type="entry name" value="MurD-like peptide ligases, catalytic domain"/>
    <property type="match status" value="1"/>
</dbReference>
<feature type="domain" description="Mur ligase central" evidence="12">
    <location>
        <begin position="108"/>
        <end position="277"/>
    </location>
</feature>
<evidence type="ECO:0000259" key="11">
    <source>
        <dbReference type="Pfam" id="PF02875"/>
    </source>
</evidence>
<comment type="pathway">
    <text evidence="2 9 10">Cell wall biogenesis; peptidoglycan biosynthesis.</text>
</comment>